<dbReference type="GO" id="GO:0061630">
    <property type="term" value="F:ubiquitin protein ligase activity"/>
    <property type="evidence" value="ECO:0007669"/>
    <property type="project" value="UniProtKB-EC"/>
</dbReference>
<dbReference type="AlphaFoldDB" id="A0A0D9XAZ3"/>
<reference evidence="12" key="3">
    <citation type="submission" date="2015-04" db="UniProtKB">
        <authorList>
            <consortium name="EnsemblPlants"/>
        </authorList>
    </citation>
    <scope>IDENTIFICATION</scope>
</reference>
<comment type="pathway">
    <text evidence="2">Protein modification; protein ubiquitination.</text>
</comment>
<dbReference type="HOGENOM" id="CLU_040108_3_0_1"/>
<keyword evidence="10" id="KW-0472">Membrane</keyword>
<evidence type="ECO:0000256" key="4">
    <source>
        <dbReference type="ARBA" id="ARBA00022679"/>
    </source>
</evidence>
<evidence type="ECO:0000313" key="12">
    <source>
        <dbReference type="EnsemblPlants" id="LPERR08G20540.1"/>
    </source>
</evidence>
<evidence type="ECO:0000256" key="5">
    <source>
        <dbReference type="ARBA" id="ARBA00022723"/>
    </source>
</evidence>
<keyword evidence="8" id="KW-0862">Zinc</keyword>
<keyword evidence="13" id="KW-1185">Reference proteome</keyword>
<dbReference type="GO" id="GO:0016567">
    <property type="term" value="P:protein ubiquitination"/>
    <property type="evidence" value="ECO:0007669"/>
    <property type="project" value="InterPro"/>
</dbReference>
<dbReference type="InterPro" id="IPR001841">
    <property type="entry name" value="Znf_RING"/>
</dbReference>
<keyword evidence="5" id="KW-0479">Metal-binding</keyword>
<dbReference type="GO" id="GO:0008270">
    <property type="term" value="F:zinc ion binding"/>
    <property type="evidence" value="ECO:0007669"/>
    <property type="project" value="UniProtKB-KW"/>
</dbReference>
<dbReference type="PANTHER" id="PTHR46913">
    <property type="entry name" value="RING-H2 FINGER PROTEIN ATL16"/>
    <property type="match status" value="1"/>
</dbReference>
<dbReference type="EC" id="2.3.2.27" evidence="3"/>
<dbReference type="Proteomes" id="UP000032180">
    <property type="component" value="Chromosome 8"/>
</dbReference>
<dbReference type="InterPro" id="IPR013083">
    <property type="entry name" value="Znf_RING/FYVE/PHD"/>
</dbReference>
<evidence type="ECO:0000256" key="6">
    <source>
        <dbReference type="ARBA" id="ARBA00022771"/>
    </source>
</evidence>
<feature type="transmembrane region" description="Helical" evidence="10">
    <location>
        <begin position="12"/>
        <end position="33"/>
    </location>
</feature>
<feature type="domain" description="RING-type" evidence="11">
    <location>
        <begin position="89"/>
        <end position="128"/>
    </location>
</feature>
<keyword evidence="7" id="KW-0833">Ubl conjugation pathway</keyword>
<dbReference type="STRING" id="77586.A0A0D9XAZ3"/>
<dbReference type="InterPro" id="IPR044600">
    <property type="entry name" value="ATL1/ATL16-like"/>
</dbReference>
<evidence type="ECO:0000256" key="10">
    <source>
        <dbReference type="SAM" id="Phobius"/>
    </source>
</evidence>
<evidence type="ECO:0000256" key="8">
    <source>
        <dbReference type="ARBA" id="ARBA00022833"/>
    </source>
</evidence>
<name>A0A0D9XAZ3_9ORYZ</name>
<evidence type="ECO:0000256" key="1">
    <source>
        <dbReference type="ARBA" id="ARBA00000900"/>
    </source>
</evidence>
<accession>A0A0D9XAZ3</accession>
<keyword evidence="4" id="KW-0808">Transferase</keyword>
<dbReference type="SUPFAM" id="SSF57850">
    <property type="entry name" value="RING/U-box"/>
    <property type="match status" value="1"/>
</dbReference>
<dbReference type="Gramene" id="LPERR08G20540.1">
    <property type="protein sequence ID" value="LPERR08G20540.1"/>
    <property type="gene ID" value="LPERR08G20540"/>
</dbReference>
<dbReference type="eggNOG" id="KOG0800">
    <property type="taxonomic scope" value="Eukaryota"/>
</dbReference>
<keyword evidence="6 9" id="KW-0863">Zinc-finger</keyword>
<dbReference type="EnsemblPlants" id="LPERR08G20540.1">
    <property type="protein sequence ID" value="LPERR08G20540.1"/>
    <property type="gene ID" value="LPERR08G20540"/>
</dbReference>
<dbReference type="Pfam" id="PF13639">
    <property type="entry name" value="zf-RING_2"/>
    <property type="match status" value="1"/>
</dbReference>
<sequence>MGGAWSSSFLVLLVSIVSILSTAMVLLLCYLLLACSLRPRQSQSQSPPPPSVTTIDLPRRGLDEAIIRRIPTLRYQLNNSNDDKQQAQCAVCLADFREGERLRRLPPCLHIDCIDAWLAAALTCPLCRTHVAVHDAIAAFPAATSETRQPNNDDEPLLSGVHQPMRRSLSLDSCAIVLQQLCCSRDPQGRKEEGNAAAVSVSGRRLRRSFFSFSFSSPSPILPV</sequence>
<keyword evidence="10" id="KW-0812">Transmembrane</keyword>
<dbReference type="Gene3D" id="3.30.40.10">
    <property type="entry name" value="Zinc/RING finger domain, C3HC4 (zinc finger)"/>
    <property type="match status" value="1"/>
</dbReference>
<evidence type="ECO:0000313" key="13">
    <source>
        <dbReference type="Proteomes" id="UP000032180"/>
    </source>
</evidence>
<evidence type="ECO:0000259" key="11">
    <source>
        <dbReference type="PROSITE" id="PS50089"/>
    </source>
</evidence>
<dbReference type="PANTHER" id="PTHR46913:SF17">
    <property type="entry name" value="RING-TYPE E3 UBIQUITIN TRANSFERASE"/>
    <property type="match status" value="1"/>
</dbReference>
<organism evidence="12 13">
    <name type="scientific">Leersia perrieri</name>
    <dbReference type="NCBI Taxonomy" id="77586"/>
    <lineage>
        <taxon>Eukaryota</taxon>
        <taxon>Viridiplantae</taxon>
        <taxon>Streptophyta</taxon>
        <taxon>Embryophyta</taxon>
        <taxon>Tracheophyta</taxon>
        <taxon>Spermatophyta</taxon>
        <taxon>Magnoliopsida</taxon>
        <taxon>Liliopsida</taxon>
        <taxon>Poales</taxon>
        <taxon>Poaceae</taxon>
        <taxon>BOP clade</taxon>
        <taxon>Oryzoideae</taxon>
        <taxon>Oryzeae</taxon>
        <taxon>Oryzinae</taxon>
        <taxon>Leersia</taxon>
    </lineage>
</organism>
<proteinExistence type="predicted"/>
<protein>
    <recommendedName>
        <fullName evidence="3">RING-type E3 ubiquitin transferase</fullName>
        <ecNumber evidence="3">2.3.2.27</ecNumber>
    </recommendedName>
</protein>
<reference evidence="13" key="2">
    <citation type="submission" date="2013-12" db="EMBL/GenBank/DDBJ databases">
        <authorList>
            <person name="Yu Y."/>
            <person name="Lee S."/>
            <person name="de Baynast K."/>
            <person name="Wissotski M."/>
            <person name="Liu L."/>
            <person name="Talag J."/>
            <person name="Goicoechea J."/>
            <person name="Angelova A."/>
            <person name="Jetty R."/>
            <person name="Kudrna D."/>
            <person name="Golser W."/>
            <person name="Rivera L."/>
            <person name="Zhang J."/>
            <person name="Wing R."/>
        </authorList>
    </citation>
    <scope>NUCLEOTIDE SEQUENCE</scope>
</reference>
<evidence type="ECO:0000256" key="2">
    <source>
        <dbReference type="ARBA" id="ARBA00004906"/>
    </source>
</evidence>
<keyword evidence="10" id="KW-1133">Transmembrane helix</keyword>
<comment type="catalytic activity">
    <reaction evidence="1">
        <text>S-ubiquitinyl-[E2 ubiquitin-conjugating enzyme]-L-cysteine + [acceptor protein]-L-lysine = [E2 ubiquitin-conjugating enzyme]-L-cysteine + N(6)-ubiquitinyl-[acceptor protein]-L-lysine.</text>
        <dbReference type="EC" id="2.3.2.27"/>
    </reaction>
</comment>
<evidence type="ECO:0000256" key="7">
    <source>
        <dbReference type="ARBA" id="ARBA00022786"/>
    </source>
</evidence>
<dbReference type="PROSITE" id="PS50089">
    <property type="entry name" value="ZF_RING_2"/>
    <property type="match status" value="1"/>
</dbReference>
<evidence type="ECO:0000256" key="3">
    <source>
        <dbReference type="ARBA" id="ARBA00012483"/>
    </source>
</evidence>
<evidence type="ECO:0000256" key="9">
    <source>
        <dbReference type="PROSITE-ProRule" id="PRU00175"/>
    </source>
</evidence>
<reference evidence="12 13" key="1">
    <citation type="submission" date="2012-08" db="EMBL/GenBank/DDBJ databases">
        <title>Oryza genome evolution.</title>
        <authorList>
            <person name="Wing R.A."/>
        </authorList>
    </citation>
    <scope>NUCLEOTIDE SEQUENCE</scope>
</reference>